<sequence length="85" mass="9725">MKKILALLSMTGLLFAARYPIIVEYNYLKGCIQNKNIENYCICTLNAIENRYTLNEFITASQDKEKAKKLIGFAVSKCLDKLKNN</sequence>
<proteinExistence type="predicted"/>
<dbReference type="RefSeq" id="WP_096258569.1">
    <property type="nucleotide sequence ID" value="NZ_BDME01000001.1"/>
</dbReference>
<gene>
    <name evidence="1" type="ORF">LNAT_P0728</name>
</gene>
<reference evidence="1 2" key="1">
    <citation type="journal article" date="2017" name="Syst. Appl. Microbiol.">
        <title>Lebetimonas natsushimae sp. nov., a novel strictly anaerobic, moderately thermophilic chemoautotroph isolated from a deep-sea hydrothermal vent polychaete nest in the Mid-Okinawa Trough.</title>
        <authorList>
            <person name="Nagata R."/>
            <person name="Takaki Y."/>
            <person name="Tame A."/>
            <person name="Nunoura T."/>
            <person name="Muto H."/>
            <person name="Mino S."/>
            <person name="Sawayama S."/>
            <person name="Takai K."/>
            <person name="Nakagawa S."/>
        </authorList>
    </citation>
    <scope>NUCLEOTIDE SEQUENCE [LARGE SCALE GENOMIC DNA]</scope>
    <source>
        <strain evidence="1 2">HS1857</strain>
    </source>
</reference>
<organism evidence="1 2">
    <name type="scientific">Lebetimonas natsushimae</name>
    <dbReference type="NCBI Taxonomy" id="1936991"/>
    <lineage>
        <taxon>Bacteria</taxon>
        <taxon>Pseudomonadati</taxon>
        <taxon>Campylobacterota</taxon>
        <taxon>Epsilonproteobacteria</taxon>
        <taxon>Nautiliales</taxon>
        <taxon>Nautiliaceae</taxon>
        <taxon>Lebetimonas</taxon>
    </lineage>
</organism>
<dbReference type="OrthoDB" id="3218506at2"/>
<accession>A0A292Y986</accession>
<dbReference type="EMBL" id="BDME01000001">
    <property type="protein sequence ID" value="GAX87432.1"/>
    <property type="molecule type" value="Genomic_DNA"/>
</dbReference>
<comment type="caution">
    <text evidence="1">The sequence shown here is derived from an EMBL/GenBank/DDBJ whole genome shotgun (WGS) entry which is preliminary data.</text>
</comment>
<dbReference type="AlphaFoldDB" id="A0A292Y986"/>
<dbReference type="Proteomes" id="UP000217944">
    <property type="component" value="Unassembled WGS sequence"/>
</dbReference>
<name>A0A292Y986_9BACT</name>
<keyword evidence="2" id="KW-1185">Reference proteome</keyword>
<protein>
    <submittedName>
        <fullName evidence="1">Uncharacterized protein</fullName>
    </submittedName>
</protein>
<evidence type="ECO:0000313" key="1">
    <source>
        <dbReference type="EMBL" id="GAX87432.1"/>
    </source>
</evidence>
<evidence type="ECO:0000313" key="2">
    <source>
        <dbReference type="Proteomes" id="UP000217944"/>
    </source>
</evidence>